<protein>
    <submittedName>
        <fullName evidence="2">Uncharacterized protein</fullName>
    </submittedName>
</protein>
<reference evidence="2 3" key="1">
    <citation type="submission" date="2019-10" db="EMBL/GenBank/DDBJ databases">
        <authorList>
            <person name="Palmer J.M."/>
        </authorList>
    </citation>
    <scope>NUCLEOTIDE SEQUENCE [LARGE SCALE GENOMIC DNA]</scope>
    <source>
        <strain evidence="2 3">TWF506</strain>
    </source>
</reference>
<gene>
    <name evidence="2" type="ORF">TWF506_003526</name>
</gene>
<feature type="compositionally biased region" description="Basic and acidic residues" evidence="1">
    <location>
        <begin position="100"/>
        <end position="111"/>
    </location>
</feature>
<comment type="caution">
    <text evidence="2">The sequence shown here is derived from an EMBL/GenBank/DDBJ whole genome shotgun (WGS) entry which is preliminary data.</text>
</comment>
<dbReference type="AlphaFoldDB" id="A0AAN8RQE1"/>
<dbReference type="Proteomes" id="UP001307849">
    <property type="component" value="Unassembled WGS sequence"/>
</dbReference>
<proteinExistence type="predicted"/>
<feature type="compositionally biased region" description="Basic and acidic residues" evidence="1">
    <location>
        <begin position="76"/>
        <end position="90"/>
    </location>
</feature>
<keyword evidence="3" id="KW-1185">Reference proteome</keyword>
<dbReference type="EMBL" id="JAVHJM010000012">
    <property type="protein sequence ID" value="KAK6500763.1"/>
    <property type="molecule type" value="Genomic_DNA"/>
</dbReference>
<accession>A0AAN8RQE1</accession>
<sequence length="128" mass="14457">MSSFLAQISRLARVSHSNFIRAQSRTSFSRRLGVTQINQQNQLSTSNFLYNNSPAGNQERPELPSDKGRTAQSPKSSDEKILDRAHEAEKGQATFTEEEQERKQVDKREGYGEGEQAEEVKKSRGRNA</sequence>
<feature type="compositionally biased region" description="Basic and acidic residues" evidence="1">
    <location>
        <begin position="59"/>
        <end position="69"/>
    </location>
</feature>
<feature type="region of interest" description="Disordered" evidence="1">
    <location>
        <begin position="39"/>
        <end position="128"/>
    </location>
</feature>
<evidence type="ECO:0000313" key="3">
    <source>
        <dbReference type="Proteomes" id="UP001307849"/>
    </source>
</evidence>
<organism evidence="2 3">
    <name type="scientific">Arthrobotrys conoides</name>
    <dbReference type="NCBI Taxonomy" id="74498"/>
    <lineage>
        <taxon>Eukaryota</taxon>
        <taxon>Fungi</taxon>
        <taxon>Dikarya</taxon>
        <taxon>Ascomycota</taxon>
        <taxon>Pezizomycotina</taxon>
        <taxon>Orbiliomycetes</taxon>
        <taxon>Orbiliales</taxon>
        <taxon>Orbiliaceae</taxon>
        <taxon>Arthrobotrys</taxon>
    </lineage>
</organism>
<evidence type="ECO:0000313" key="2">
    <source>
        <dbReference type="EMBL" id="KAK6500763.1"/>
    </source>
</evidence>
<name>A0AAN8RQE1_9PEZI</name>
<feature type="compositionally biased region" description="Polar residues" evidence="1">
    <location>
        <begin position="39"/>
        <end position="56"/>
    </location>
</feature>
<evidence type="ECO:0000256" key="1">
    <source>
        <dbReference type="SAM" id="MobiDB-lite"/>
    </source>
</evidence>